<dbReference type="Gene3D" id="1.10.10.10">
    <property type="entry name" value="Winged helix-like DNA-binding domain superfamily/Winged helix DNA-binding domain"/>
    <property type="match status" value="1"/>
</dbReference>
<evidence type="ECO:0000313" key="2">
    <source>
        <dbReference type="EMBL" id="KAB1979974.1"/>
    </source>
</evidence>
<keyword evidence="3" id="KW-1185">Reference proteome</keyword>
<protein>
    <submittedName>
        <fullName evidence="2">Winged helix-turn-helix transcriptional regulator</fullName>
    </submittedName>
</protein>
<dbReference type="Proteomes" id="UP000442990">
    <property type="component" value="Unassembled WGS sequence"/>
</dbReference>
<evidence type="ECO:0000313" key="3">
    <source>
        <dbReference type="Proteomes" id="UP000442990"/>
    </source>
</evidence>
<name>A0A7J5D610_9ACTN</name>
<dbReference type="RefSeq" id="WP_151473442.1">
    <property type="nucleotide sequence ID" value="NZ_WBKG01000039.1"/>
</dbReference>
<dbReference type="Pfam" id="PF13412">
    <property type="entry name" value="HTH_24"/>
    <property type="match status" value="1"/>
</dbReference>
<evidence type="ECO:0000256" key="1">
    <source>
        <dbReference type="SAM" id="MobiDB-lite"/>
    </source>
</evidence>
<reference evidence="2 3" key="1">
    <citation type="submission" date="2019-09" db="EMBL/GenBank/DDBJ databases">
        <title>Isolation and identification of active actinomycetes.</title>
        <authorList>
            <person name="Yu Z."/>
            <person name="Han C."/>
            <person name="Yu B."/>
        </authorList>
    </citation>
    <scope>NUCLEOTIDE SEQUENCE [LARGE SCALE GENOMIC DNA]</scope>
    <source>
        <strain evidence="2 3">NEAU-H2</strain>
    </source>
</reference>
<sequence length="106" mass="11661">MLIASHVHRYGSPLAVRHPGPNADERCDARQTNREPARKLGIAPSTCLEQVRALRDHGLSAAVDQLRSFLLARFGRRREIVTFRSSVIYQHLGNPVTSPLGPAGTP</sequence>
<proteinExistence type="predicted"/>
<organism evidence="2 3">
    <name type="scientific">Streptomyces triticiradicis</name>
    <dbReference type="NCBI Taxonomy" id="2651189"/>
    <lineage>
        <taxon>Bacteria</taxon>
        <taxon>Bacillati</taxon>
        <taxon>Actinomycetota</taxon>
        <taxon>Actinomycetes</taxon>
        <taxon>Kitasatosporales</taxon>
        <taxon>Streptomycetaceae</taxon>
        <taxon>Streptomyces</taxon>
    </lineage>
</organism>
<feature type="region of interest" description="Disordered" evidence="1">
    <location>
        <begin position="13"/>
        <end position="36"/>
    </location>
</feature>
<feature type="compositionally biased region" description="Basic and acidic residues" evidence="1">
    <location>
        <begin position="23"/>
        <end position="36"/>
    </location>
</feature>
<gene>
    <name evidence="2" type="ORF">F8144_34810</name>
</gene>
<accession>A0A7J5D610</accession>
<dbReference type="InterPro" id="IPR036388">
    <property type="entry name" value="WH-like_DNA-bd_sf"/>
</dbReference>
<dbReference type="AlphaFoldDB" id="A0A7J5D610"/>
<dbReference type="EMBL" id="WBKG01000039">
    <property type="protein sequence ID" value="KAB1979974.1"/>
    <property type="molecule type" value="Genomic_DNA"/>
</dbReference>
<comment type="caution">
    <text evidence="2">The sequence shown here is derived from an EMBL/GenBank/DDBJ whole genome shotgun (WGS) entry which is preliminary data.</text>
</comment>